<dbReference type="CDD" id="cd01949">
    <property type="entry name" value="GGDEF"/>
    <property type="match status" value="1"/>
</dbReference>
<dbReference type="PANTHER" id="PTHR45138">
    <property type="entry name" value="REGULATORY COMPONENTS OF SENSORY TRANSDUCTION SYSTEM"/>
    <property type="match status" value="1"/>
</dbReference>
<proteinExistence type="predicted"/>
<gene>
    <name evidence="3" type="ORF">FK268_06310</name>
</gene>
<keyword evidence="1" id="KW-1133">Transmembrane helix</keyword>
<dbReference type="GO" id="GO:0005886">
    <property type="term" value="C:plasma membrane"/>
    <property type="evidence" value="ECO:0007669"/>
    <property type="project" value="TreeGrafter"/>
</dbReference>
<dbReference type="Pfam" id="PF00990">
    <property type="entry name" value="GGDEF"/>
    <property type="match status" value="1"/>
</dbReference>
<dbReference type="SUPFAM" id="SSF55073">
    <property type="entry name" value="Nucleotide cyclase"/>
    <property type="match status" value="1"/>
</dbReference>
<feature type="transmembrane region" description="Helical" evidence="1">
    <location>
        <begin position="76"/>
        <end position="94"/>
    </location>
</feature>
<organism evidence="3 4">
    <name type="scientific">Tsukamurella sputi</name>
    <dbReference type="NCBI Taxonomy" id="2591848"/>
    <lineage>
        <taxon>Bacteria</taxon>
        <taxon>Bacillati</taxon>
        <taxon>Actinomycetota</taxon>
        <taxon>Actinomycetes</taxon>
        <taxon>Mycobacteriales</taxon>
        <taxon>Tsukamurellaceae</taxon>
        <taxon>Tsukamurella</taxon>
    </lineage>
</organism>
<dbReference type="Proteomes" id="UP000319792">
    <property type="component" value="Unassembled WGS sequence"/>
</dbReference>
<evidence type="ECO:0000313" key="3">
    <source>
        <dbReference type="EMBL" id="TWS24852.1"/>
    </source>
</evidence>
<reference evidence="3 4" key="1">
    <citation type="submission" date="2019-06" db="EMBL/GenBank/DDBJ databases">
        <authorList>
            <person name="Teng J.L.L."/>
            <person name="Lee H.H."/>
            <person name="Lau S.K.P."/>
            <person name="Woo P.C.Y."/>
        </authorList>
    </citation>
    <scope>NUCLEOTIDE SEQUENCE [LARGE SCALE GENOMIC DNA]</scope>
    <source>
        <strain evidence="3 4">HKU70</strain>
    </source>
</reference>
<dbReference type="InterPro" id="IPR029787">
    <property type="entry name" value="Nucleotide_cyclase"/>
</dbReference>
<dbReference type="PANTHER" id="PTHR45138:SF9">
    <property type="entry name" value="DIGUANYLATE CYCLASE DGCM-RELATED"/>
    <property type="match status" value="1"/>
</dbReference>
<keyword evidence="1" id="KW-0812">Transmembrane</keyword>
<evidence type="ECO:0000259" key="2">
    <source>
        <dbReference type="PROSITE" id="PS50887"/>
    </source>
</evidence>
<dbReference type="Gene3D" id="3.30.70.270">
    <property type="match status" value="1"/>
</dbReference>
<dbReference type="SMART" id="SM00267">
    <property type="entry name" value="GGDEF"/>
    <property type="match status" value="1"/>
</dbReference>
<keyword evidence="1" id="KW-0472">Membrane</keyword>
<feature type="transmembrane region" description="Helical" evidence="1">
    <location>
        <begin position="128"/>
        <end position="147"/>
    </location>
</feature>
<dbReference type="PROSITE" id="PS50887">
    <property type="entry name" value="GGDEF"/>
    <property type="match status" value="1"/>
</dbReference>
<dbReference type="GO" id="GO:0043709">
    <property type="term" value="P:cell adhesion involved in single-species biofilm formation"/>
    <property type="evidence" value="ECO:0007669"/>
    <property type="project" value="TreeGrafter"/>
</dbReference>
<reference evidence="3 4" key="2">
    <citation type="submission" date="2019-08" db="EMBL/GenBank/DDBJ databases">
        <title>Tsukamurella conjunctivitidis sp. nov., Tsukamurella assacharolytica sp. nov. and Tsukamurella sputae sp. nov. isolated from patients with conjunctivitis, bacteraemia (lymphoma) and respiratory infection (sputum) in Hong Kong.</title>
        <authorList>
            <person name="Fok K.M.N."/>
            <person name="Fong J.Y.H."/>
        </authorList>
    </citation>
    <scope>NUCLEOTIDE SEQUENCE [LARGE SCALE GENOMIC DNA]</scope>
    <source>
        <strain evidence="3 4">HKU70</strain>
    </source>
</reference>
<dbReference type="RefSeq" id="WP_146432328.1">
    <property type="nucleotide sequence ID" value="NZ_VIGV01000002.1"/>
</dbReference>
<protein>
    <submittedName>
        <fullName evidence="3">GGDEF domain-containing protein</fullName>
    </submittedName>
</protein>
<feature type="transmembrane region" description="Helical" evidence="1">
    <location>
        <begin position="179"/>
        <end position="201"/>
    </location>
</feature>
<sequence length="377" mass="40836">MSWRRLARRARRELFDVRGWRTAGQEEYAYATESIRYLHGTRALQVAVALLAMMMLPLSVVMQFNPVGPQGVPARAIHFGAALVGFLLGLRWLVGRWPTARQATWFLIASDALIGIGVSMLSDPVARICGAIHLAMLGLFAAFFLGWRILVLHCVYALALIAGLTGYAILAEGRTPMDLYIYTTPAITTVVGLPVVIQVVVETGRHGMTRVTREWYNDSLTGVYNRRGIEFAVRRITARTTPDAVLVVGMLDLDAFKQYNDSRGHAAGDELLVDVAAALDAIERLIVGRTGGDEFAVFAVRGGSDDAMRTVDEIRGLVRARGTSGAGIPASVGIVLAPGSERDRFEALARDADAALYDAKRSPVDAVIVRDLTVGAA</sequence>
<evidence type="ECO:0000256" key="1">
    <source>
        <dbReference type="SAM" id="Phobius"/>
    </source>
</evidence>
<dbReference type="OrthoDB" id="23692at2"/>
<dbReference type="GO" id="GO:0052621">
    <property type="term" value="F:diguanylate cyclase activity"/>
    <property type="evidence" value="ECO:0007669"/>
    <property type="project" value="TreeGrafter"/>
</dbReference>
<feature type="domain" description="GGDEF" evidence="2">
    <location>
        <begin position="244"/>
        <end position="372"/>
    </location>
</feature>
<dbReference type="NCBIfam" id="TIGR00254">
    <property type="entry name" value="GGDEF"/>
    <property type="match status" value="1"/>
</dbReference>
<dbReference type="EMBL" id="VIGV01000002">
    <property type="protein sequence ID" value="TWS24852.1"/>
    <property type="molecule type" value="Genomic_DNA"/>
</dbReference>
<keyword evidence="4" id="KW-1185">Reference proteome</keyword>
<feature type="transmembrane region" description="Helical" evidence="1">
    <location>
        <begin position="43"/>
        <end position="64"/>
    </location>
</feature>
<dbReference type="GO" id="GO:1902201">
    <property type="term" value="P:negative regulation of bacterial-type flagellum-dependent cell motility"/>
    <property type="evidence" value="ECO:0007669"/>
    <property type="project" value="TreeGrafter"/>
</dbReference>
<feature type="transmembrane region" description="Helical" evidence="1">
    <location>
        <begin position="154"/>
        <end position="173"/>
    </location>
</feature>
<comment type="caution">
    <text evidence="3">The sequence shown here is derived from an EMBL/GenBank/DDBJ whole genome shotgun (WGS) entry which is preliminary data.</text>
</comment>
<dbReference type="InterPro" id="IPR043128">
    <property type="entry name" value="Rev_trsase/Diguanyl_cyclase"/>
</dbReference>
<dbReference type="InterPro" id="IPR050469">
    <property type="entry name" value="Diguanylate_Cyclase"/>
</dbReference>
<accession>A0A5C5RQA5</accession>
<dbReference type="AlphaFoldDB" id="A0A5C5RQA5"/>
<feature type="transmembrane region" description="Helical" evidence="1">
    <location>
        <begin position="103"/>
        <end position="122"/>
    </location>
</feature>
<name>A0A5C5RQA5_9ACTN</name>
<evidence type="ECO:0000313" key="4">
    <source>
        <dbReference type="Proteomes" id="UP000319792"/>
    </source>
</evidence>
<dbReference type="InterPro" id="IPR000160">
    <property type="entry name" value="GGDEF_dom"/>
</dbReference>